<name>A0ACC2W8I9_9TREE</name>
<sequence length="220" mass="24210">MLTVYIVRHGQTDHNMRGIVQGHLNTSLNATGRAQGESLAKRLQEEGVHFDFAFTSDLDRASETALAIVQKQGNGLALQLEAGLRERDLGDLEGTKGPIRRPYPANMETSEALGKRCLAWWNGTIVPLAREPGDKTAFVTSHSGYLQILFERLVAEERHGGLGYAVKGQALRQYPFHSFKNTCVTVIKVDEKGNGVVERYNDHAHLKEGTSKVESADVVA</sequence>
<dbReference type="EMBL" id="JASBWS010000035">
    <property type="protein sequence ID" value="KAJ9107962.1"/>
    <property type="molecule type" value="Genomic_DNA"/>
</dbReference>
<gene>
    <name evidence="1" type="ORF">QFC20_003647</name>
</gene>
<accession>A0ACC2W8I9</accession>
<evidence type="ECO:0000313" key="1">
    <source>
        <dbReference type="EMBL" id="KAJ9107962.1"/>
    </source>
</evidence>
<dbReference type="Proteomes" id="UP001230649">
    <property type="component" value="Unassembled WGS sequence"/>
</dbReference>
<evidence type="ECO:0000313" key="2">
    <source>
        <dbReference type="Proteomes" id="UP001230649"/>
    </source>
</evidence>
<organism evidence="1 2">
    <name type="scientific">Naganishia adeliensis</name>
    <dbReference type="NCBI Taxonomy" id="92952"/>
    <lineage>
        <taxon>Eukaryota</taxon>
        <taxon>Fungi</taxon>
        <taxon>Dikarya</taxon>
        <taxon>Basidiomycota</taxon>
        <taxon>Agaricomycotina</taxon>
        <taxon>Tremellomycetes</taxon>
        <taxon>Filobasidiales</taxon>
        <taxon>Filobasidiaceae</taxon>
        <taxon>Naganishia</taxon>
    </lineage>
</organism>
<comment type="caution">
    <text evidence="1">The sequence shown here is derived from an EMBL/GenBank/DDBJ whole genome shotgun (WGS) entry which is preliminary data.</text>
</comment>
<reference evidence="1" key="1">
    <citation type="submission" date="2023-04" db="EMBL/GenBank/DDBJ databases">
        <title>Draft Genome sequencing of Naganishia species isolated from polar environments using Oxford Nanopore Technology.</title>
        <authorList>
            <person name="Leo P."/>
            <person name="Venkateswaran K."/>
        </authorList>
    </citation>
    <scope>NUCLEOTIDE SEQUENCE</scope>
    <source>
        <strain evidence="1">MNA-CCFEE 5262</strain>
    </source>
</reference>
<keyword evidence="2" id="KW-1185">Reference proteome</keyword>
<proteinExistence type="predicted"/>
<protein>
    <submittedName>
        <fullName evidence="1">Uncharacterized protein</fullName>
    </submittedName>
</protein>